<name>A0A6J4NW30_9ACTN</name>
<organism evidence="1">
    <name type="scientific">uncultured Propionibacteriaceae bacterium</name>
    <dbReference type="NCBI Taxonomy" id="257457"/>
    <lineage>
        <taxon>Bacteria</taxon>
        <taxon>Bacillati</taxon>
        <taxon>Actinomycetota</taxon>
        <taxon>Actinomycetes</taxon>
        <taxon>Propionibacteriales</taxon>
        <taxon>Propionibacteriaceae</taxon>
        <taxon>environmental samples</taxon>
    </lineage>
</organism>
<reference evidence="1" key="1">
    <citation type="submission" date="2020-02" db="EMBL/GenBank/DDBJ databases">
        <authorList>
            <person name="Meier V. D."/>
        </authorList>
    </citation>
    <scope>NUCLEOTIDE SEQUENCE</scope>
    <source>
        <strain evidence="1">AVDCRST_MAG75</strain>
    </source>
</reference>
<sequence>MPEASGAKLQPTSRNAAASVGVRALRAAFAVGGLASPQTTGEAACWLFTRPQRNPMPPLERDWLTTTRPVWVAGLTGIESGYGPLVLLLRGWGGRPSQFGAFLASLTAAG</sequence>
<dbReference type="EMBL" id="CADCUO010000111">
    <property type="protein sequence ID" value="CAA9395391.1"/>
    <property type="molecule type" value="Genomic_DNA"/>
</dbReference>
<evidence type="ECO:0000313" key="1">
    <source>
        <dbReference type="EMBL" id="CAA9395391.1"/>
    </source>
</evidence>
<dbReference type="AlphaFoldDB" id="A0A6J4NW30"/>
<gene>
    <name evidence="1" type="ORF">AVDCRST_MAG75-1804</name>
</gene>
<proteinExistence type="predicted"/>
<accession>A0A6J4NW30</accession>
<protein>
    <submittedName>
        <fullName evidence="1">Uncharacterized protein</fullName>
    </submittedName>
</protein>